<dbReference type="AlphaFoldDB" id="A0A1B4VCZ0"/>
<feature type="domain" description="Signal transduction histidine kinase internal region" evidence="2">
    <location>
        <begin position="162"/>
        <end position="240"/>
    </location>
</feature>
<dbReference type="GO" id="GO:0000155">
    <property type="term" value="F:phosphorelay sensor kinase activity"/>
    <property type="evidence" value="ECO:0007669"/>
    <property type="project" value="InterPro"/>
</dbReference>
<dbReference type="InterPro" id="IPR050640">
    <property type="entry name" value="Bact_2-comp_sensor_kinase"/>
</dbReference>
<accession>A0A1B4VCZ0</accession>
<dbReference type="PANTHER" id="PTHR34220:SF7">
    <property type="entry name" value="SENSOR HISTIDINE KINASE YPDA"/>
    <property type="match status" value="1"/>
</dbReference>
<keyword evidence="4" id="KW-1185">Reference proteome</keyword>
<dbReference type="EMBL" id="AP014936">
    <property type="protein sequence ID" value="BAU47087.1"/>
    <property type="molecule type" value="Genomic_DNA"/>
</dbReference>
<dbReference type="SUPFAM" id="SSF55874">
    <property type="entry name" value="ATPase domain of HSP90 chaperone/DNA topoisomerase II/histidine kinase"/>
    <property type="match status" value="1"/>
</dbReference>
<sequence>MPREQAHAAPPQHFLPDFGSFGMAIRFILLAEIIAIIITIGRNPVFDEQAWQDLNLLSAFAISISLFAVVILKLAAPLLRRTSVSVGALLVVLLLLLVTAIGTDGMIFALHDLGLIPERWPAWRESLIVRSLMVAGIIGILGMRYFAVQHRAESESRAQQEARMQALQSRIRPHFLFNSLNSVASLTRSNPEKGEAVLHDLADLFRVLLADARKLVPLSAEREISRQYLEIEKIRLGDRLSVIWNVSPNIPRSALIPALTLQPLLENAIYHGIEPRFAGGTIKIDMWAEGETLNILISNPLPELPKNTHGRGNKLAQENTRQRLTTQFGATANLQTFEEGGQYHVKIKMPIVRGQ</sequence>
<evidence type="ECO:0000259" key="2">
    <source>
        <dbReference type="Pfam" id="PF06580"/>
    </source>
</evidence>
<keyword evidence="1" id="KW-0812">Transmembrane</keyword>
<feature type="transmembrane region" description="Helical" evidence="1">
    <location>
        <begin position="128"/>
        <end position="147"/>
    </location>
</feature>
<protein>
    <submittedName>
        <fullName evidence="3">Histidine kinase</fullName>
    </submittedName>
</protein>
<dbReference type="Gene3D" id="3.30.565.10">
    <property type="entry name" value="Histidine kinase-like ATPase, C-terminal domain"/>
    <property type="match status" value="1"/>
</dbReference>
<keyword evidence="1" id="KW-0472">Membrane</keyword>
<dbReference type="InterPro" id="IPR036890">
    <property type="entry name" value="HATPase_C_sf"/>
</dbReference>
<dbReference type="RefSeq" id="WP_096458319.1">
    <property type="nucleotide sequence ID" value="NZ_AP014936.1"/>
</dbReference>
<organism evidence="3 4">
    <name type="scientific">Sulfurifustis variabilis</name>
    <dbReference type="NCBI Taxonomy" id="1675686"/>
    <lineage>
        <taxon>Bacteria</taxon>
        <taxon>Pseudomonadati</taxon>
        <taxon>Pseudomonadota</taxon>
        <taxon>Gammaproteobacteria</taxon>
        <taxon>Acidiferrobacterales</taxon>
        <taxon>Acidiferrobacteraceae</taxon>
        <taxon>Sulfurifustis</taxon>
    </lineage>
</organism>
<feature type="transmembrane region" description="Helical" evidence="1">
    <location>
        <begin position="21"/>
        <end position="42"/>
    </location>
</feature>
<dbReference type="InterPro" id="IPR010559">
    <property type="entry name" value="Sig_transdc_His_kin_internal"/>
</dbReference>
<dbReference type="OrthoDB" id="2514702at2"/>
<feature type="transmembrane region" description="Helical" evidence="1">
    <location>
        <begin position="88"/>
        <end position="108"/>
    </location>
</feature>
<keyword evidence="3" id="KW-0418">Kinase</keyword>
<dbReference type="Proteomes" id="UP000218899">
    <property type="component" value="Chromosome"/>
</dbReference>
<feature type="transmembrane region" description="Helical" evidence="1">
    <location>
        <begin position="54"/>
        <end position="76"/>
    </location>
</feature>
<dbReference type="KEGG" id="sva:SVA_0506"/>
<keyword evidence="1" id="KW-1133">Transmembrane helix</keyword>
<reference evidence="3 4" key="1">
    <citation type="submission" date="2015-08" db="EMBL/GenBank/DDBJ databases">
        <title>Complete genome sequence of Sulfurifustis variabilis.</title>
        <authorList>
            <person name="Miura A."/>
            <person name="Kojima H."/>
            <person name="Fukui M."/>
        </authorList>
    </citation>
    <scope>NUCLEOTIDE SEQUENCE [LARGE SCALE GENOMIC DNA]</scope>
    <source>
        <strain evidence="4">skN76</strain>
    </source>
</reference>
<name>A0A1B4VCZ0_9GAMM</name>
<dbReference type="PANTHER" id="PTHR34220">
    <property type="entry name" value="SENSOR HISTIDINE KINASE YPDA"/>
    <property type="match status" value="1"/>
</dbReference>
<dbReference type="GO" id="GO:0016020">
    <property type="term" value="C:membrane"/>
    <property type="evidence" value="ECO:0007669"/>
    <property type="project" value="InterPro"/>
</dbReference>
<evidence type="ECO:0000256" key="1">
    <source>
        <dbReference type="SAM" id="Phobius"/>
    </source>
</evidence>
<dbReference type="Pfam" id="PF06580">
    <property type="entry name" value="His_kinase"/>
    <property type="match status" value="1"/>
</dbReference>
<keyword evidence="3" id="KW-0808">Transferase</keyword>
<evidence type="ECO:0000313" key="3">
    <source>
        <dbReference type="EMBL" id="BAU47087.1"/>
    </source>
</evidence>
<evidence type="ECO:0000313" key="4">
    <source>
        <dbReference type="Proteomes" id="UP000218899"/>
    </source>
</evidence>
<proteinExistence type="predicted"/>
<gene>
    <name evidence="3" type="ORF">SVA_0506</name>
</gene>